<comment type="caution">
    <text evidence="2">The sequence shown here is derived from an EMBL/GenBank/DDBJ whole genome shotgun (WGS) entry which is preliminary data.</text>
</comment>
<feature type="compositionally biased region" description="Basic and acidic residues" evidence="1">
    <location>
        <begin position="366"/>
        <end position="393"/>
    </location>
</feature>
<evidence type="ECO:0000256" key="1">
    <source>
        <dbReference type="SAM" id="MobiDB-lite"/>
    </source>
</evidence>
<feature type="region of interest" description="Disordered" evidence="1">
    <location>
        <begin position="1"/>
        <end position="466"/>
    </location>
</feature>
<keyword evidence="3" id="KW-1185">Reference proteome</keyword>
<protein>
    <submittedName>
        <fullName evidence="2">Uncharacterized protein</fullName>
    </submittedName>
</protein>
<feature type="compositionally biased region" description="Pro residues" evidence="1">
    <location>
        <begin position="279"/>
        <end position="292"/>
    </location>
</feature>
<feature type="compositionally biased region" description="Basic and acidic residues" evidence="1">
    <location>
        <begin position="443"/>
        <end position="452"/>
    </location>
</feature>
<dbReference type="PANTHER" id="PTHR33472">
    <property type="entry name" value="OS01G0106600 PROTEIN"/>
    <property type="match status" value="1"/>
</dbReference>
<feature type="compositionally biased region" description="Low complexity" evidence="1">
    <location>
        <begin position="39"/>
        <end position="50"/>
    </location>
</feature>
<dbReference type="EMBL" id="JBJKBG010000006">
    <property type="protein sequence ID" value="KAL3734165.1"/>
    <property type="molecule type" value="Genomic_DNA"/>
</dbReference>
<dbReference type="PANTHER" id="PTHR33472:SF24">
    <property type="entry name" value="VEGETATIVE CELL WALL PROTEIN GP1-LIKE"/>
    <property type="match status" value="1"/>
</dbReference>
<feature type="compositionally biased region" description="Basic residues" evidence="1">
    <location>
        <begin position="424"/>
        <end position="433"/>
    </location>
</feature>
<feature type="compositionally biased region" description="Pro residues" evidence="1">
    <location>
        <begin position="23"/>
        <end position="38"/>
    </location>
</feature>
<dbReference type="AlphaFoldDB" id="A0ABD3K2D2"/>
<feature type="compositionally biased region" description="Basic and acidic residues" evidence="1">
    <location>
        <begin position="509"/>
        <end position="527"/>
    </location>
</feature>
<reference evidence="2 3" key="1">
    <citation type="submission" date="2024-11" db="EMBL/GenBank/DDBJ databases">
        <title>Chromosome-level genome assembly of Eucalyptus globulus Labill. provides insights into its genome evolution.</title>
        <authorList>
            <person name="Li X."/>
        </authorList>
    </citation>
    <scope>NUCLEOTIDE SEQUENCE [LARGE SCALE GENOMIC DNA]</scope>
    <source>
        <strain evidence="2">CL2024</strain>
        <tissue evidence="2">Fresh tender leaves</tissue>
    </source>
</reference>
<gene>
    <name evidence="2" type="ORF">ACJRO7_023501</name>
</gene>
<feature type="region of interest" description="Disordered" evidence="1">
    <location>
        <begin position="479"/>
        <end position="553"/>
    </location>
</feature>
<evidence type="ECO:0000313" key="3">
    <source>
        <dbReference type="Proteomes" id="UP001634007"/>
    </source>
</evidence>
<name>A0ABD3K2D2_EUCGL</name>
<organism evidence="2 3">
    <name type="scientific">Eucalyptus globulus</name>
    <name type="common">Tasmanian blue gum</name>
    <dbReference type="NCBI Taxonomy" id="34317"/>
    <lineage>
        <taxon>Eukaryota</taxon>
        <taxon>Viridiplantae</taxon>
        <taxon>Streptophyta</taxon>
        <taxon>Embryophyta</taxon>
        <taxon>Tracheophyta</taxon>
        <taxon>Spermatophyta</taxon>
        <taxon>Magnoliopsida</taxon>
        <taxon>eudicotyledons</taxon>
        <taxon>Gunneridae</taxon>
        <taxon>Pentapetalae</taxon>
        <taxon>rosids</taxon>
        <taxon>malvids</taxon>
        <taxon>Myrtales</taxon>
        <taxon>Myrtaceae</taxon>
        <taxon>Myrtoideae</taxon>
        <taxon>Eucalypteae</taxon>
        <taxon>Eucalyptus</taxon>
    </lineage>
</organism>
<feature type="compositionally biased region" description="Basic and acidic residues" evidence="1">
    <location>
        <begin position="541"/>
        <end position="550"/>
    </location>
</feature>
<feature type="compositionally biased region" description="Pro residues" evidence="1">
    <location>
        <begin position="222"/>
        <end position="239"/>
    </location>
</feature>
<feature type="region of interest" description="Disordered" evidence="1">
    <location>
        <begin position="571"/>
        <end position="668"/>
    </location>
</feature>
<sequence length="668" mass="71497">MAEQRQPFRFRIPWLAATRTGAQPPPRPTTERAPPQPAAAPSVPRPSFRPSGIATPPPPPPPSPPPPPPPPPPPSPPPPPPPVRLPLPPLSPPPPPPPVQVPLPPPPPPPPLSPPPPPPPPPAQVPMPRRPFSPPQSPPIPRAAPVYTITPKLEEPTLTADRPEAASPPPEQPSAVPQTPPTTLQVQKPPEVTVKLQSPIPAAPVAPTASQPTTPALAIPQPKAPSLPPSPSPKPPPQGPSLLRLGEETFAEPQPSQLAPEPPKETLPKPSSPAREVIPPLPEAARLPPPPTEKSLLQTPISQPPLEPPPKAEIKDESVSRPGSDIEAPAKRDATADIAKIEAPAPPERLDPMSTKAVQPGLPGKVSEEAKETKKDEEQFPKQEKTKSEDSKETLQGALTAGPRLDLPTKEPSTVALPEEQKQKHGKHIKAHKSTQLPKARHVVSESHDKTAASRGDQSSLPKEIREEISKLVHNLTTGQTKTTLDDKPVSITTMAGENRGALMQLTSESDKKEGSIRIRRGYKTDPDESPEATTDTEESSEQKGPKTEQEPEIEAFINSNVQTVNNSLVFDSSISGRNPGVQMELSADDAEEVELSNQTETPETRKAEVSVTPSEKLTHEPTIRRRCLRGLFLESSDSDQDNPTKPRRHGCRYGGGGPTKGKDVDVA</sequence>
<evidence type="ECO:0000313" key="2">
    <source>
        <dbReference type="EMBL" id="KAL3734165.1"/>
    </source>
</evidence>
<feature type="compositionally biased region" description="Pro residues" evidence="1">
    <location>
        <begin position="55"/>
        <end position="142"/>
    </location>
</feature>
<accession>A0ABD3K2D2</accession>
<feature type="compositionally biased region" description="Acidic residues" evidence="1">
    <location>
        <begin position="528"/>
        <end position="540"/>
    </location>
</feature>
<proteinExistence type="predicted"/>
<dbReference type="Proteomes" id="UP001634007">
    <property type="component" value="Unassembled WGS sequence"/>
</dbReference>
<feature type="compositionally biased region" description="Basic and acidic residues" evidence="1">
    <location>
        <begin position="310"/>
        <end position="319"/>
    </location>
</feature>